<evidence type="ECO:0000256" key="2">
    <source>
        <dbReference type="ARBA" id="ARBA00022692"/>
    </source>
</evidence>
<dbReference type="PRINTS" id="PR00218">
    <property type="entry name" value="PERIPHERNRDS"/>
</dbReference>
<feature type="transmembrane region" description="Helical" evidence="5">
    <location>
        <begin position="122"/>
        <end position="152"/>
    </location>
</feature>
<dbReference type="GO" id="GO:0007601">
    <property type="term" value="P:visual perception"/>
    <property type="evidence" value="ECO:0007669"/>
    <property type="project" value="InterPro"/>
</dbReference>
<evidence type="ECO:0000256" key="3">
    <source>
        <dbReference type="ARBA" id="ARBA00022989"/>
    </source>
</evidence>
<protein>
    <submittedName>
        <fullName evidence="7">Peripherin-2-like</fullName>
    </submittedName>
</protein>
<accession>A0A1W4WND9</accession>
<dbReference type="AlphaFoldDB" id="A0A1W4WND9"/>
<feature type="transmembrane region" description="Helical" evidence="5">
    <location>
        <begin position="87"/>
        <end position="110"/>
    </location>
</feature>
<dbReference type="OrthoDB" id="9836210at2759"/>
<proteinExistence type="predicted"/>
<dbReference type="GeneID" id="108737216"/>
<dbReference type="InParanoid" id="A0A1W4WND9"/>
<reference evidence="7" key="1">
    <citation type="submission" date="2025-08" db="UniProtKB">
        <authorList>
            <consortium name="RefSeq"/>
        </authorList>
    </citation>
    <scope>IDENTIFICATION</scope>
    <source>
        <tissue evidence="7">Entire body</tissue>
    </source>
</reference>
<dbReference type="GO" id="GO:0016020">
    <property type="term" value="C:membrane"/>
    <property type="evidence" value="ECO:0007669"/>
    <property type="project" value="UniProtKB-SubCell"/>
</dbReference>
<comment type="subcellular location">
    <subcellularLocation>
        <location evidence="1">Membrane</location>
        <topology evidence="1">Multi-pass membrane protein</topology>
    </subcellularLocation>
</comment>
<evidence type="ECO:0000313" key="6">
    <source>
        <dbReference type="Proteomes" id="UP000192223"/>
    </source>
</evidence>
<dbReference type="Pfam" id="PF00335">
    <property type="entry name" value="Tetraspanin"/>
    <property type="match status" value="1"/>
</dbReference>
<evidence type="ECO:0000256" key="4">
    <source>
        <dbReference type="ARBA" id="ARBA00023136"/>
    </source>
</evidence>
<keyword evidence="3 5" id="KW-1133">Transmembrane helix</keyword>
<dbReference type="SUPFAM" id="SSF48652">
    <property type="entry name" value="Tetraspanin"/>
    <property type="match status" value="1"/>
</dbReference>
<dbReference type="RefSeq" id="XP_018325441.1">
    <property type="nucleotide sequence ID" value="XM_018469939.1"/>
</dbReference>
<organism evidence="6 7">
    <name type="scientific">Agrilus planipennis</name>
    <name type="common">Emerald ash borer</name>
    <name type="synonym">Agrilus marcopoli</name>
    <dbReference type="NCBI Taxonomy" id="224129"/>
    <lineage>
        <taxon>Eukaryota</taxon>
        <taxon>Metazoa</taxon>
        <taxon>Ecdysozoa</taxon>
        <taxon>Arthropoda</taxon>
        <taxon>Hexapoda</taxon>
        <taxon>Insecta</taxon>
        <taxon>Pterygota</taxon>
        <taxon>Neoptera</taxon>
        <taxon>Endopterygota</taxon>
        <taxon>Coleoptera</taxon>
        <taxon>Polyphaga</taxon>
        <taxon>Elateriformia</taxon>
        <taxon>Buprestoidea</taxon>
        <taxon>Buprestidae</taxon>
        <taxon>Agrilinae</taxon>
        <taxon>Agrilus</taxon>
    </lineage>
</organism>
<evidence type="ECO:0000256" key="5">
    <source>
        <dbReference type="SAM" id="Phobius"/>
    </source>
</evidence>
<dbReference type="KEGG" id="apln:108737216"/>
<gene>
    <name evidence="7" type="primary">LOC108737216</name>
</gene>
<keyword evidence="6" id="KW-1185">Reference proteome</keyword>
<dbReference type="STRING" id="224129.A0A1W4WND9"/>
<evidence type="ECO:0000313" key="7">
    <source>
        <dbReference type="RefSeq" id="XP_018325441.1"/>
    </source>
</evidence>
<sequence>MLLLWKVRKRVKRAKKSSNKSKTNSYIKRSCLTFHLNYTTLRRLQTLCYFFIICDTVQCVYMMAKSINLVINFSSFVNMISDNKGYYLPTALGISAFLAIILNIIIAVIIKKAFRPIPQKFINVVMFIMSCLLSIFVVLLYAMCLMIFIRIFDSHQLSHDGMITAMKNYGKNFELKKQIDNLQIKFQCCGNRNYTEWYNITWYEEDLRTTAQDGTLGEVPFSCCSFGVISQCIHHGVERLSSVSPYIYNKHVNFSVTPRGCFSEIVKQEKRFSWQCTILIALLLKVNLCILCLLRCIQTAHKETYMFDLTKKRYISWILFCGGHAKHKEYKRKSQVPPVPPVPRSFFK</sequence>
<dbReference type="InterPro" id="IPR008952">
    <property type="entry name" value="Tetraspanin_EC2_sf"/>
</dbReference>
<dbReference type="InterPro" id="IPR000830">
    <property type="entry name" value="Peripherin/rom-1"/>
</dbReference>
<evidence type="ECO:0000256" key="1">
    <source>
        <dbReference type="ARBA" id="ARBA00004141"/>
    </source>
</evidence>
<name>A0A1W4WND9_AGRPL</name>
<dbReference type="Gene3D" id="1.10.1450.10">
    <property type="entry name" value="Tetraspanin"/>
    <property type="match status" value="1"/>
</dbReference>
<dbReference type="Proteomes" id="UP000192223">
    <property type="component" value="Unplaced"/>
</dbReference>
<keyword evidence="4 5" id="KW-0472">Membrane</keyword>
<keyword evidence="2 5" id="KW-0812">Transmembrane</keyword>
<dbReference type="InterPro" id="IPR018499">
    <property type="entry name" value="Tetraspanin/Peripherin"/>
</dbReference>
<feature type="transmembrane region" description="Helical" evidence="5">
    <location>
        <begin position="47"/>
        <end position="67"/>
    </location>
</feature>